<dbReference type="EMBL" id="BAAAAK010000006">
    <property type="protein sequence ID" value="GAA0042367.1"/>
    <property type="molecule type" value="Genomic_DNA"/>
</dbReference>
<name>A0ABC9VM55_LACAM</name>
<dbReference type="RefSeq" id="WP_013641396.1">
    <property type="nucleotide sequence ID" value="NZ_BAAAAK010000006.1"/>
</dbReference>
<organism evidence="2 3">
    <name type="scientific">Lactobacillus amylovorus subsp. animalium</name>
    <dbReference type="NCBI Taxonomy" id="3378536"/>
    <lineage>
        <taxon>Bacteria</taxon>
        <taxon>Bacillati</taxon>
        <taxon>Bacillota</taxon>
        <taxon>Bacilli</taxon>
        <taxon>Lactobacillales</taxon>
        <taxon>Lactobacillaceae</taxon>
        <taxon>Lactobacillus</taxon>
    </lineage>
</organism>
<feature type="compositionally biased region" description="Polar residues" evidence="1">
    <location>
        <begin position="49"/>
        <end position="69"/>
    </location>
</feature>
<reference evidence="3" key="2">
    <citation type="submission" date="2024-01" db="EMBL/GenBank/DDBJ databases">
        <title>Draft genome sequence of Lactobacillus amylovorus strain TKL145.</title>
        <authorList>
            <person name="Tohno M."/>
            <person name="Tanizawa Y."/>
        </authorList>
    </citation>
    <scope>NUCLEOTIDE SEQUENCE [LARGE SCALE GENOMIC DNA]</scope>
    <source>
        <strain evidence="3">TKL145</strain>
    </source>
</reference>
<gene>
    <name evidence="2" type="ORF">LATKL145_07770</name>
</gene>
<feature type="compositionally biased region" description="Basic and acidic residues" evidence="1">
    <location>
        <begin position="13"/>
        <end position="31"/>
    </location>
</feature>
<sequence>MTPAQPTTAPVKPENKPNKTKDNGKTVKPHAENATNRHGRKYAPAVAVKNTTKPQGTVLNNTQTKQHPQATAKPQGVVSANKKQNQKPLPQTGAKKLGKISPNFFSC</sequence>
<protein>
    <submittedName>
        <fullName evidence="2">Uncharacterized protein</fullName>
    </submittedName>
</protein>
<evidence type="ECO:0000256" key="1">
    <source>
        <dbReference type="SAM" id="MobiDB-lite"/>
    </source>
</evidence>
<dbReference type="Proteomes" id="UP001437574">
    <property type="component" value="Unassembled WGS sequence"/>
</dbReference>
<evidence type="ECO:0000313" key="3">
    <source>
        <dbReference type="Proteomes" id="UP001437574"/>
    </source>
</evidence>
<proteinExistence type="predicted"/>
<accession>A0ABC9VM55</accession>
<comment type="caution">
    <text evidence="2">The sequence shown here is derived from an EMBL/GenBank/DDBJ whole genome shotgun (WGS) entry which is preliminary data.</text>
</comment>
<dbReference type="AlphaFoldDB" id="A0ABC9VM55"/>
<reference evidence="2 3" key="1">
    <citation type="journal article" date="2024" name="Int. J. Syst. Evol. Microbiol.">
        <title>Proposal of Lactobacillus amylovorus subsp. animalis subsp. nov. and an emended description of Lactobacillus amylovorus.</title>
        <authorList>
            <person name="Yamane K."/>
            <person name="Tanizawa Y."/>
            <person name="Kobayashi H."/>
            <person name="Kamizono T."/>
            <person name="Kojima Y."/>
            <person name="Takagi H."/>
            <person name="Tohno M."/>
        </authorList>
    </citation>
    <scope>NUCLEOTIDE SEQUENCE [LARGE SCALE GENOMIC DNA]</scope>
    <source>
        <strain evidence="2 3">TKL145</strain>
    </source>
</reference>
<feature type="region of interest" description="Disordered" evidence="1">
    <location>
        <begin position="1"/>
        <end position="107"/>
    </location>
</feature>
<evidence type="ECO:0000313" key="2">
    <source>
        <dbReference type="EMBL" id="GAA0042367.1"/>
    </source>
</evidence>